<evidence type="ECO:0000313" key="2">
    <source>
        <dbReference type="Proteomes" id="UP001207687"/>
    </source>
</evidence>
<proteinExistence type="predicted"/>
<dbReference type="Gene3D" id="1.10.260.40">
    <property type="entry name" value="lambda repressor-like DNA-binding domains"/>
    <property type="match status" value="1"/>
</dbReference>
<sequence>MNIQLKKILEEKNMSFSDLKELLEAKGIKVNNSQLSLYSSGKRNPKNKKFG</sequence>
<comment type="caution">
    <text evidence="1">The sequence shown here is derived from an EMBL/GenBank/DDBJ whole genome shotgun (WGS) entry which is preliminary data.</text>
</comment>
<gene>
    <name evidence="1" type="ORF">M2256_001398</name>
</gene>
<dbReference type="Proteomes" id="UP001207687">
    <property type="component" value="Unassembled WGS sequence"/>
</dbReference>
<organism evidence="1 2">
    <name type="scientific">Lactococcus lactis</name>
    <dbReference type="NCBI Taxonomy" id="1358"/>
    <lineage>
        <taxon>Bacteria</taxon>
        <taxon>Bacillati</taxon>
        <taxon>Bacillota</taxon>
        <taxon>Bacilli</taxon>
        <taxon>Lactobacillales</taxon>
        <taxon>Streptococcaceae</taxon>
        <taxon>Lactococcus</taxon>
    </lineage>
</organism>
<dbReference type="RefSeq" id="WP_242327848.1">
    <property type="nucleotide sequence ID" value="NZ_CAKOCK010000017.1"/>
</dbReference>
<protein>
    <submittedName>
        <fullName evidence="1">Transcriptional regulator with XRE-family HTH domain</fullName>
    </submittedName>
</protein>
<evidence type="ECO:0000313" key="1">
    <source>
        <dbReference type="EMBL" id="MCW2280940.1"/>
    </source>
</evidence>
<dbReference type="InterPro" id="IPR010982">
    <property type="entry name" value="Lambda_DNA-bd_dom_sf"/>
</dbReference>
<reference evidence="1" key="1">
    <citation type="submission" date="2023-08" db="EMBL/GenBank/DDBJ databases">
        <title>Genomic analyses of the natural microbiome of Caenorhabditis elegans.</title>
        <authorList>
            <person name="Samuel B."/>
        </authorList>
    </citation>
    <scope>NUCLEOTIDE SEQUENCE</scope>
    <source>
        <strain evidence="1">BIGb0220</strain>
    </source>
</reference>
<dbReference type="GO" id="GO:0003677">
    <property type="term" value="F:DNA binding"/>
    <property type="evidence" value="ECO:0007669"/>
    <property type="project" value="InterPro"/>
</dbReference>
<accession>A0AAW5TVA3</accession>
<dbReference type="AlphaFoldDB" id="A0AAW5TVA3"/>
<name>A0AAW5TVA3_9LACT</name>
<dbReference type="EMBL" id="JAOQNN010000001">
    <property type="protein sequence ID" value="MCW2280940.1"/>
    <property type="molecule type" value="Genomic_DNA"/>
</dbReference>